<dbReference type="Pfam" id="PF02892">
    <property type="entry name" value="zf-BED"/>
    <property type="match status" value="1"/>
</dbReference>
<evidence type="ECO:0000313" key="5">
    <source>
        <dbReference type="EMBL" id="CAH2003562.1"/>
    </source>
</evidence>
<protein>
    <recommendedName>
        <fullName evidence="4">BED-type domain-containing protein</fullName>
    </recommendedName>
</protein>
<dbReference type="GO" id="GO:0003677">
    <property type="term" value="F:DNA binding"/>
    <property type="evidence" value="ECO:0007669"/>
    <property type="project" value="InterPro"/>
</dbReference>
<organism evidence="5 6">
    <name type="scientific">Acanthoscelides obtectus</name>
    <name type="common">Bean weevil</name>
    <name type="synonym">Bruchus obtectus</name>
    <dbReference type="NCBI Taxonomy" id="200917"/>
    <lineage>
        <taxon>Eukaryota</taxon>
        <taxon>Metazoa</taxon>
        <taxon>Ecdysozoa</taxon>
        <taxon>Arthropoda</taxon>
        <taxon>Hexapoda</taxon>
        <taxon>Insecta</taxon>
        <taxon>Pterygota</taxon>
        <taxon>Neoptera</taxon>
        <taxon>Endopterygota</taxon>
        <taxon>Coleoptera</taxon>
        <taxon>Polyphaga</taxon>
        <taxon>Cucujiformia</taxon>
        <taxon>Chrysomeloidea</taxon>
        <taxon>Chrysomelidae</taxon>
        <taxon>Bruchinae</taxon>
        <taxon>Bruchini</taxon>
        <taxon>Acanthoscelides</taxon>
    </lineage>
</organism>
<comment type="caution">
    <text evidence="5">The sequence shown here is derived from an EMBL/GenBank/DDBJ whole genome shotgun (WGS) entry which is preliminary data.</text>
</comment>
<evidence type="ECO:0000256" key="3">
    <source>
        <dbReference type="ARBA" id="ARBA00022833"/>
    </source>
</evidence>
<dbReference type="EMBL" id="CAKOFQ010007546">
    <property type="protein sequence ID" value="CAH2003562.1"/>
    <property type="molecule type" value="Genomic_DNA"/>
</dbReference>
<dbReference type="AlphaFoldDB" id="A0A9P0PYC2"/>
<evidence type="ECO:0000313" key="6">
    <source>
        <dbReference type="Proteomes" id="UP001152888"/>
    </source>
</evidence>
<dbReference type="GO" id="GO:0008270">
    <property type="term" value="F:zinc ion binding"/>
    <property type="evidence" value="ECO:0007669"/>
    <property type="project" value="UniProtKB-KW"/>
</dbReference>
<keyword evidence="2" id="KW-0863">Zinc-finger</keyword>
<sequence>MAVKKRKLSEDFVKFGFTYIGKDELQLPQCVICMKVLSNDSMRTSRLKRHLKQQDPTLVLKDKSLFLLK</sequence>
<evidence type="ECO:0000259" key="4">
    <source>
        <dbReference type="Pfam" id="PF02892"/>
    </source>
</evidence>
<name>A0A9P0PYC2_ACAOB</name>
<proteinExistence type="predicted"/>
<accession>A0A9P0PYC2</accession>
<evidence type="ECO:0000256" key="1">
    <source>
        <dbReference type="ARBA" id="ARBA00022723"/>
    </source>
</evidence>
<evidence type="ECO:0000256" key="2">
    <source>
        <dbReference type="ARBA" id="ARBA00022771"/>
    </source>
</evidence>
<dbReference type="OrthoDB" id="6751300at2759"/>
<reference evidence="5" key="1">
    <citation type="submission" date="2022-03" db="EMBL/GenBank/DDBJ databases">
        <authorList>
            <person name="Sayadi A."/>
        </authorList>
    </citation>
    <scope>NUCLEOTIDE SEQUENCE</scope>
</reference>
<dbReference type="InterPro" id="IPR003656">
    <property type="entry name" value="Znf_BED"/>
</dbReference>
<gene>
    <name evidence="5" type="ORF">ACAOBT_LOCUS27484</name>
</gene>
<keyword evidence="6" id="KW-1185">Reference proteome</keyword>
<keyword evidence="1" id="KW-0479">Metal-binding</keyword>
<keyword evidence="3" id="KW-0862">Zinc</keyword>
<feature type="domain" description="BED-type" evidence="4">
    <location>
        <begin position="27"/>
        <end position="53"/>
    </location>
</feature>
<dbReference type="Proteomes" id="UP001152888">
    <property type="component" value="Unassembled WGS sequence"/>
</dbReference>